<dbReference type="GO" id="GO:0016779">
    <property type="term" value="F:nucleotidyltransferase activity"/>
    <property type="evidence" value="ECO:0007669"/>
    <property type="project" value="UniProtKB-KW"/>
</dbReference>
<reference evidence="20 21" key="1">
    <citation type="submission" date="2023-02" db="EMBL/GenBank/DDBJ databases">
        <title>Genome sequence of Mucilaginibacter jinjuensis strain KACC 16571.</title>
        <authorList>
            <person name="Kim S."/>
            <person name="Heo J."/>
            <person name="Kwon S.-W."/>
        </authorList>
    </citation>
    <scope>NUCLEOTIDE SEQUENCE [LARGE SCALE GENOMIC DNA]</scope>
    <source>
        <strain evidence="20 21">KACC 16571</strain>
    </source>
</reference>
<keyword evidence="10 18" id="KW-0808">Transferase</keyword>
<gene>
    <name evidence="20" type="ORF">PQO05_26310</name>
</gene>
<keyword evidence="13 19" id="KW-1133">Transmembrane helix</keyword>
<keyword evidence="17" id="KW-1208">Phospholipid metabolism</keyword>
<comment type="pathway">
    <text evidence="4">Lipid metabolism.</text>
</comment>
<comment type="catalytic activity">
    <reaction evidence="1 18">
        <text>a 1,2-diacyl-sn-glycero-3-phosphate + CTP + H(+) = a CDP-1,2-diacyl-sn-glycerol + diphosphate</text>
        <dbReference type="Rhea" id="RHEA:16229"/>
        <dbReference type="ChEBI" id="CHEBI:15378"/>
        <dbReference type="ChEBI" id="CHEBI:33019"/>
        <dbReference type="ChEBI" id="CHEBI:37563"/>
        <dbReference type="ChEBI" id="CHEBI:58332"/>
        <dbReference type="ChEBI" id="CHEBI:58608"/>
        <dbReference type="EC" id="2.7.7.41"/>
    </reaction>
</comment>
<dbReference type="PANTHER" id="PTHR46382">
    <property type="entry name" value="PHOSPHATIDATE CYTIDYLYLTRANSFERASE"/>
    <property type="match status" value="1"/>
</dbReference>
<evidence type="ECO:0000256" key="8">
    <source>
        <dbReference type="ARBA" id="ARBA00022475"/>
    </source>
</evidence>
<evidence type="ECO:0000256" key="18">
    <source>
        <dbReference type="RuleBase" id="RU003938"/>
    </source>
</evidence>
<dbReference type="EMBL" id="CP117167">
    <property type="protein sequence ID" value="WCT12243.1"/>
    <property type="molecule type" value="Genomic_DNA"/>
</dbReference>
<evidence type="ECO:0000256" key="3">
    <source>
        <dbReference type="ARBA" id="ARBA00005119"/>
    </source>
</evidence>
<evidence type="ECO:0000256" key="5">
    <source>
        <dbReference type="ARBA" id="ARBA00010185"/>
    </source>
</evidence>
<keyword evidence="21" id="KW-1185">Reference proteome</keyword>
<dbReference type="RefSeq" id="WP_273630497.1">
    <property type="nucleotide sequence ID" value="NZ_CP117167.1"/>
</dbReference>
<proteinExistence type="inferred from homology"/>
<dbReference type="InterPro" id="IPR000374">
    <property type="entry name" value="PC_trans"/>
</dbReference>
<dbReference type="Proteomes" id="UP001216139">
    <property type="component" value="Chromosome"/>
</dbReference>
<comment type="pathway">
    <text evidence="3 18">Phospholipid metabolism; CDP-diacylglycerol biosynthesis; CDP-diacylglycerol from sn-glycerol 3-phosphate: step 3/3.</text>
</comment>
<evidence type="ECO:0000256" key="11">
    <source>
        <dbReference type="ARBA" id="ARBA00022692"/>
    </source>
</evidence>
<feature type="transmembrane region" description="Helical" evidence="19">
    <location>
        <begin position="54"/>
        <end position="74"/>
    </location>
</feature>
<feature type="transmembrane region" description="Helical" evidence="19">
    <location>
        <begin position="180"/>
        <end position="198"/>
    </location>
</feature>
<evidence type="ECO:0000256" key="16">
    <source>
        <dbReference type="ARBA" id="ARBA00023209"/>
    </source>
</evidence>
<feature type="transmembrane region" description="Helical" evidence="19">
    <location>
        <begin position="111"/>
        <end position="136"/>
    </location>
</feature>
<keyword evidence="11 18" id="KW-0812">Transmembrane</keyword>
<organism evidence="20 21">
    <name type="scientific">Mucilaginibacter jinjuensis</name>
    <dbReference type="NCBI Taxonomy" id="1176721"/>
    <lineage>
        <taxon>Bacteria</taxon>
        <taxon>Pseudomonadati</taxon>
        <taxon>Bacteroidota</taxon>
        <taxon>Sphingobacteriia</taxon>
        <taxon>Sphingobacteriales</taxon>
        <taxon>Sphingobacteriaceae</taxon>
        <taxon>Mucilaginibacter</taxon>
    </lineage>
</organism>
<dbReference type="EC" id="2.7.7.41" evidence="6 18"/>
<keyword evidence="16" id="KW-0594">Phospholipid biosynthesis</keyword>
<comment type="subcellular location">
    <subcellularLocation>
        <location evidence="2">Cell membrane</location>
        <topology evidence="2">Multi-pass membrane protein</topology>
    </subcellularLocation>
</comment>
<evidence type="ECO:0000256" key="7">
    <source>
        <dbReference type="ARBA" id="ARBA00019373"/>
    </source>
</evidence>
<keyword evidence="9" id="KW-0444">Lipid biosynthesis</keyword>
<keyword evidence="12 18" id="KW-0548">Nucleotidyltransferase</keyword>
<evidence type="ECO:0000256" key="2">
    <source>
        <dbReference type="ARBA" id="ARBA00004651"/>
    </source>
</evidence>
<feature type="transmembrane region" description="Helical" evidence="19">
    <location>
        <begin position="6"/>
        <end position="33"/>
    </location>
</feature>
<keyword evidence="8" id="KW-1003">Cell membrane</keyword>
<keyword evidence="15 19" id="KW-0472">Membrane</keyword>
<accession>A0ABY7T7J1</accession>
<evidence type="ECO:0000256" key="14">
    <source>
        <dbReference type="ARBA" id="ARBA00023098"/>
    </source>
</evidence>
<evidence type="ECO:0000313" key="20">
    <source>
        <dbReference type="EMBL" id="WCT12243.1"/>
    </source>
</evidence>
<comment type="similarity">
    <text evidence="5 18">Belongs to the CDS family.</text>
</comment>
<evidence type="ECO:0000256" key="15">
    <source>
        <dbReference type="ARBA" id="ARBA00023136"/>
    </source>
</evidence>
<feature type="transmembrane region" description="Helical" evidence="19">
    <location>
        <begin position="204"/>
        <end position="223"/>
    </location>
</feature>
<evidence type="ECO:0000256" key="17">
    <source>
        <dbReference type="ARBA" id="ARBA00023264"/>
    </source>
</evidence>
<sequence length="269" mass="29932">MKTRAITGFFFIIVMLASVLLGPYVFTGFYLLLTVLCLQEFYKVLKQSSINPNLSVGLLNGAYIFAAVASVYYLQPTQSHKLLLLIAITSCLILVNELFKESPTPFTNIGFTYLGLVFAVVPFCFFHALGFVHGYFNGHLPMAFLLMLWANDTGAYLTGRWLGRTKLFERHSPKKTWEGFFGGVAIAAAVGFIISIYFKELQWRQWVSVAIIIGCVGTLGDLVESMFKRSLNIKDSGGILPGHGGLLDRFDGLLLAAPVVYTYLYFITN</sequence>
<evidence type="ECO:0000256" key="12">
    <source>
        <dbReference type="ARBA" id="ARBA00022695"/>
    </source>
</evidence>
<evidence type="ECO:0000256" key="13">
    <source>
        <dbReference type="ARBA" id="ARBA00022989"/>
    </source>
</evidence>
<dbReference type="Pfam" id="PF01148">
    <property type="entry name" value="CTP_transf_1"/>
    <property type="match status" value="1"/>
</dbReference>
<evidence type="ECO:0000256" key="4">
    <source>
        <dbReference type="ARBA" id="ARBA00005189"/>
    </source>
</evidence>
<feature type="transmembrane region" description="Helical" evidence="19">
    <location>
        <begin position="80"/>
        <end position="99"/>
    </location>
</feature>
<dbReference type="PANTHER" id="PTHR46382:SF1">
    <property type="entry name" value="PHOSPHATIDATE CYTIDYLYLTRANSFERASE"/>
    <property type="match status" value="1"/>
</dbReference>
<evidence type="ECO:0000256" key="6">
    <source>
        <dbReference type="ARBA" id="ARBA00012487"/>
    </source>
</evidence>
<dbReference type="PROSITE" id="PS01315">
    <property type="entry name" value="CDS"/>
    <property type="match status" value="1"/>
</dbReference>
<evidence type="ECO:0000256" key="1">
    <source>
        <dbReference type="ARBA" id="ARBA00001698"/>
    </source>
</evidence>
<evidence type="ECO:0000256" key="9">
    <source>
        <dbReference type="ARBA" id="ARBA00022516"/>
    </source>
</evidence>
<feature type="transmembrane region" description="Helical" evidence="19">
    <location>
        <begin position="142"/>
        <end position="159"/>
    </location>
</feature>
<keyword evidence="14" id="KW-0443">Lipid metabolism</keyword>
<evidence type="ECO:0000256" key="19">
    <source>
        <dbReference type="SAM" id="Phobius"/>
    </source>
</evidence>
<protein>
    <recommendedName>
        <fullName evidence="7 18">Phosphatidate cytidylyltransferase</fullName>
        <ecNumber evidence="6 18">2.7.7.41</ecNumber>
    </recommendedName>
</protein>
<name>A0ABY7T7J1_9SPHI</name>
<evidence type="ECO:0000313" key="21">
    <source>
        <dbReference type="Proteomes" id="UP001216139"/>
    </source>
</evidence>
<evidence type="ECO:0000256" key="10">
    <source>
        <dbReference type="ARBA" id="ARBA00022679"/>
    </source>
</evidence>